<dbReference type="InterPro" id="IPR050491">
    <property type="entry name" value="AmpC-like"/>
</dbReference>
<dbReference type="SUPFAM" id="SSF56601">
    <property type="entry name" value="beta-lactamase/transpeptidase-like"/>
    <property type="match status" value="1"/>
</dbReference>
<feature type="domain" description="Beta-lactamase-related" evidence="1">
    <location>
        <begin position="16"/>
        <end position="292"/>
    </location>
</feature>
<evidence type="ECO:0000313" key="2">
    <source>
        <dbReference type="EMBL" id="NRS93609.1"/>
    </source>
</evidence>
<dbReference type="Proteomes" id="UP000610746">
    <property type="component" value="Unassembled WGS sequence"/>
</dbReference>
<gene>
    <name evidence="2" type="ORF">HNQ03_002700</name>
</gene>
<evidence type="ECO:0000259" key="1">
    <source>
        <dbReference type="Pfam" id="PF00144"/>
    </source>
</evidence>
<dbReference type="Gene3D" id="3.40.710.10">
    <property type="entry name" value="DD-peptidase/beta-lactamase superfamily"/>
    <property type="match status" value="1"/>
</dbReference>
<dbReference type="AlphaFoldDB" id="A0A8J8G944"/>
<proteinExistence type="predicted"/>
<dbReference type="InterPro" id="IPR001466">
    <property type="entry name" value="Beta-lactam-related"/>
</dbReference>
<accession>A0A8J8G944</accession>
<comment type="caution">
    <text evidence="2">The sequence shown here is derived from an EMBL/GenBank/DDBJ whole genome shotgun (WGS) entry which is preliminary data.</text>
</comment>
<dbReference type="Pfam" id="PF00144">
    <property type="entry name" value="Beta-lactamase"/>
    <property type="match status" value="1"/>
</dbReference>
<protein>
    <submittedName>
        <fullName evidence="2">CubicO group peptidase (Beta-lactamase class C family)</fullName>
    </submittedName>
</protein>
<dbReference type="EMBL" id="JABSNO010000024">
    <property type="protein sequence ID" value="NRS93609.1"/>
    <property type="molecule type" value="Genomic_DNA"/>
</dbReference>
<dbReference type="PANTHER" id="PTHR46825">
    <property type="entry name" value="D-ALANYL-D-ALANINE-CARBOXYPEPTIDASE/ENDOPEPTIDASE AMPH"/>
    <property type="match status" value="1"/>
</dbReference>
<name>A0A8J8G944_9FLAO</name>
<dbReference type="RefSeq" id="WP_226927518.1">
    <property type="nucleotide sequence ID" value="NZ_JABSNO010000024.1"/>
</dbReference>
<dbReference type="InterPro" id="IPR012338">
    <property type="entry name" value="Beta-lactam/transpept-like"/>
</dbReference>
<dbReference type="PANTHER" id="PTHR46825:SF9">
    <property type="entry name" value="BETA-LACTAMASE-RELATED DOMAIN-CONTAINING PROTEIN"/>
    <property type="match status" value="1"/>
</dbReference>
<evidence type="ECO:0000313" key="3">
    <source>
        <dbReference type="Proteomes" id="UP000610746"/>
    </source>
</evidence>
<keyword evidence="3" id="KW-1185">Reference proteome</keyword>
<reference evidence="2" key="1">
    <citation type="submission" date="2020-05" db="EMBL/GenBank/DDBJ databases">
        <title>Genomic Encyclopedia of Type Strains, Phase IV (KMG-V): Genome sequencing to study the core and pangenomes of soil and plant-associated prokaryotes.</title>
        <authorList>
            <person name="Whitman W."/>
        </authorList>
    </citation>
    <scope>NUCLEOTIDE SEQUENCE</scope>
    <source>
        <strain evidence="2">16F</strain>
    </source>
</reference>
<sequence length="332" mass="37422">MQTQIDSVFSKYQFNGSVSVIKNDEILYQKENGFEDFNSKKKLDENSVFAIASLSKQFTAALVLLQEDQGKLSTEDQVSTYLSDFQTKEFQNITIQQLLNHTSGLSDFGNGLHSKPGEKFKYSNKGFRLLGEIIEKVSGKSYDENVQELFEKVRMKNSFTANNFNGKNFASAFTGNSKNFQEVENMPKRLAKKEISVPAGGILSTVSDLHLWNSALYSGKILKPASLKKFMEKSSDRKHQILGKMGYGFGIMMNLGKPEAYFHTGYVKGSPSLNIYYPETQTSVIILSNIADKSKGKFFIFKPHKEIKQITDAIQISIIELKKDLLKKNSTE</sequence>
<organism evidence="2 3">
    <name type="scientific">Frigoriflavimonas asaccharolytica</name>
    <dbReference type="NCBI Taxonomy" id="2735899"/>
    <lineage>
        <taxon>Bacteria</taxon>
        <taxon>Pseudomonadati</taxon>
        <taxon>Bacteroidota</taxon>
        <taxon>Flavobacteriia</taxon>
        <taxon>Flavobacteriales</taxon>
        <taxon>Weeksellaceae</taxon>
        <taxon>Frigoriflavimonas</taxon>
    </lineage>
</organism>